<dbReference type="EMBL" id="LOYH01000109">
    <property type="protein sequence ID" value="KVK71988.1"/>
    <property type="molecule type" value="Genomic_DNA"/>
</dbReference>
<comment type="similarity">
    <text evidence="1">Belongs to the LysR transcriptional regulatory family.</text>
</comment>
<accession>A0A118KC47</accession>
<evidence type="ECO:0000256" key="2">
    <source>
        <dbReference type="ARBA" id="ARBA00023015"/>
    </source>
</evidence>
<dbReference type="GO" id="GO:0043565">
    <property type="term" value="F:sequence-specific DNA binding"/>
    <property type="evidence" value="ECO:0007669"/>
    <property type="project" value="TreeGrafter"/>
</dbReference>
<dbReference type="PANTHER" id="PTHR30537:SF35">
    <property type="entry name" value="TRANSCRIPTIONAL REGULATORY PROTEIN"/>
    <property type="match status" value="1"/>
</dbReference>
<feature type="domain" description="HTH lysR-type" evidence="5">
    <location>
        <begin position="1"/>
        <end position="28"/>
    </location>
</feature>
<keyword evidence="4" id="KW-0804">Transcription</keyword>
<dbReference type="Gene3D" id="1.10.10.10">
    <property type="entry name" value="Winged helix-like DNA-binding domain superfamily/Winged helix DNA-binding domain"/>
    <property type="match status" value="1"/>
</dbReference>
<evidence type="ECO:0000256" key="4">
    <source>
        <dbReference type="ARBA" id="ARBA00023163"/>
    </source>
</evidence>
<dbReference type="PANTHER" id="PTHR30537">
    <property type="entry name" value="HTH-TYPE TRANSCRIPTIONAL REGULATOR"/>
    <property type="match status" value="1"/>
</dbReference>
<dbReference type="InterPro" id="IPR058163">
    <property type="entry name" value="LysR-type_TF_proteobact-type"/>
</dbReference>
<dbReference type="InterPro" id="IPR036390">
    <property type="entry name" value="WH_DNA-bd_sf"/>
</dbReference>
<evidence type="ECO:0000313" key="7">
    <source>
        <dbReference type="Proteomes" id="UP000069001"/>
    </source>
</evidence>
<evidence type="ECO:0000256" key="1">
    <source>
        <dbReference type="ARBA" id="ARBA00009437"/>
    </source>
</evidence>
<dbReference type="PROSITE" id="PS50931">
    <property type="entry name" value="HTH_LYSR"/>
    <property type="match status" value="1"/>
</dbReference>
<dbReference type="Gene3D" id="3.40.190.290">
    <property type="match status" value="1"/>
</dbReference>
<dbReference type="Pfam" id="PF03466">
    <property type="entry name" value="LysR_substrate"/>
    <property type="match status" value="1"/>
</dbReference>
<dbReference type="AlphaFoldDB" id="A0A118KC47"/>
<dbReference type="SUPFAM" id="SSF46785">
    <property type="entry name" value="Winged helix' DNA-binding domain"/>
    <property type="match status" value="1"/>
</dbReference>
<dbReference type="InterPro" id="IPR036388">
    <property type="entry name" value="WH-like_DNA-bd_sf"/>
</dbReference>
<keyword evidence="2" id="KW-0805">Transcription regulation</keyword>
<dbReference type="SUPFAM" id="SSF53850">
    <property type="entry name" value="Periplasmic binding protein-like II"/>
    <property type="match status" value="1"/>
</dbReference>
<dbReference type="GO" id="GO:0003700">
    <property type="term" value="F:DNA-binding transcription factor activity"/>
    <property type="evidence" value="ECO:0007669"/>
    <property type="project" value="InterPro"/>
</dbReference>
<comment type="caution">
    <text evidence="6">The sequence shown here is derived from an EMBL/GenBank/DDBJ whole genome shotgun (WGS) entry which is preliminary data.</text>
</comment>
<dbReference type="GO" id="GO:0006351">
    <property type="term" value="P:DNA-templated transcription"/>
    <property type="evidence" value="ECO:0007669"/>
    <property type="project" value="TreeGrafter"/>
</dbReference>
<dbReference type="CDD" id="cd08422">
    <property type="entry name" value="PBP2_CrgA_like"/>
    <property type="match status" value="1"/>
</dbReference>
<protein>
    <recommendedName>
        <fullName evidence="5">HTH lysR-type domain-containing protein</fullName>
    </recommendedName>
</protein>
<gene>
    <name evidence="6" type="ORF">WS90_36140</name>
</gene>
<dbReference type="InterPro" id="IPR000847">
    <property type="entry name" value="LysR_HTH_N"/>
</dbReference>
<dbReference type="InterPro" id="IPR005119">
    <property type="entry name" value="LysR_subst-bd"/>
</dbReference>
<evidence type="ECO:0000256" key="3">
    <source>
        <dbReference type="ARBA" id="ARBA00023125"/>
    </source>
</evidence>
<sequence>MITKRIGAVEEEVGELLFVRSTRRLELTATGREMIPLAREFLSSYERIVNATMHGTRELSGSLRIKAPISFTVHFIGEVLNEFLHEHPKINIDLQLTNRPVNPLTENLDMVITGLPTSFEGVDEVPLCPFRRIVCAAPSYLERMGEPIHPSDLQNHRCLLYSYVEPARVWMFKSAQAGNIDVSVNGQFHSNDIEAMHCAAVSGLGIAILPRYRAQASLQKGELVEILGLYELPDLWIKIQRPSHHNKSLLLARLTDHLVSRVQHIQQRHPSL</sequence>
<dbReference type="Proteomes" id="UP000069001">
    <property type="component" value="Unassembled WGS sequence"/>
</dbReference>
<evidence type="ECO:0000313" key="6">
    <source>
        <dbReference type="EMBL" id="KVK71988.1"/>
    </source>
</evidence>
<proteinExistence type="inferred from homology"/>
<name>A0A118KC47_BURCE</name>
<reference evidence="6 7" key="1">
    <citation type="submission" date="2015-11" db="EMBL/GenBank/DDBJ databases">
        <title>Expanding the genomic diversity of Burkholderia species for the development of highly accurate diagnostics.</title>
        <authorList>
            <person name="Sahl J."/>
            <person name="Keim P."/>
            <person name="Wagner D."/>
        </authorList>
    </citation>
    <scope>NUCLEOTIDE SEQUENCE [LARGE SCALE GENOMIC DNA]</scope>
    <source>
        <strain evidence="6 7">MSMB1302</strain>
    </source>
</reference>
<keyword evidence="3" id="KW-0238">DNA-binding</keyword>
<organism evidence="6 7">
    <name type="scientific">Burkholderia cepacia</name>
    <name type="common">Pseudomonas cepacia</name>
    <dbReference type="NCBI Taxonomy" id="292"/>
    <lineage>
        <taxon>Bacteria</taxon>
        <taxon>Pseudomonadati</taxon>
        <taxon>Pseudomonadota</taxon>
        <taxon>Betaproteobacteria</taxon>
        <taxon>Burkholderiales</taxon>
        <taxon>Burkholderiaceae</taxon>
        <taxon>Burkholderia</taxon>
        <taxon>Burkholderia cepacia complex</taxon>
    </lineage>
</organism>
<evidence type="ECO:0000259" key="5">
    <source>
        <dbReference type="PROSITE" id="PS50931"/>
    </source>
</evidence>